<evidence type="ECO:0000256" key="1">
    <source>
        <dbReference type="SAM" id="MobiDB-lite"/>
    </source>
</evidence>
<reference evidence="2 3" key="1">
    <citation type="journal article" date="2020" name="Microorganisms">
        <title>Description of Three Novel Members in the Family Geobacteraceae, Oryzomonas japonicum gen. nov., sp. nov., Oryzomonas sagensis sp. nov., and Oryzomonas ruber sp. nov.</title>
        <authorList>
            <person name="Xu Z."/>
            <person name="Masuda Y."/>
            <person name="Hayakawa C."/>
            <person name="Ushijima N."/>
            <person name="Kawano K."/>
            <person name="Shiratori Y."/>
            <person name="Senoo K."/>
            <person name="Itoh H."/>
        </authorList>
    </citation>
    <scope>NUCLEOTIDE SEQUENCE [LARGE SCALE GENOMIC DNA]</scope>
    <source>
        <strain evidence="2 3">Red100</strain>
    </source>
</reference>
<evidence type="ECO:0000313" key="3">
    <source>
        <dbReference type="Proteomes" id="UP000798046"/>
    </source>
</evidence>
<gene>
    <name evidence="2" type="ORF">F6V30_13950</name>
</gene>
<name>A0ABQ6TL82_9BACT</name>
<evidence type="ECO:0000313" key="2">
    <source>
        <dbReference type="EMBL" id="KAB0668936.1"/>
    </source>
</evidence>
<dbReference type="Proteomes" id="UP000798046">
    <property type="component" value="Unassembled WGS sequence"/>
</dbReference>
<protein>
    <recommendedName>
        <fullName evidence="4">Filamentous hemagglutinin</fullName>
    </recommendedName>
</protein>
<organism evidence="2 3">
    <name type="scientific">Oryzomonas sagensis</name>
    <dbReference type="NCBI Taxonomy" id="2603857"/>
    <lineage>
        <taxon>Bacteria</taxon>
        <taxon>Pseudomonadati</taxon>
        <taxon>Thermodesulfobacteriota</taxon>
        <taxon>Desulfuromonadia</taxon>
        <taxon>Geobacterales</taxon>
        <taxon>Geobacteraceae</taxon>
        <taxon>Oryzomonas</taxon>
    </lineage>
</organism>
<accession>A0ABQ6TL82</accession>
<dbReference type="RefSeq" id="WP_151157572.1">
    <property type="nucleotide sequence ID" value="NZ_VZRA01000004.1"/>
</dbReference>
<sequence length="320" mass="34430">MLEDFRQQYPQYSDMPDDALLAALSKKGLVNANHDNLEDGVSAETSHQLQAIAPEIKPVVKGTKAEVLKLKQTGQIAPGNVIHIGKGGEAYIINAKAVQELYGVSPAQSLKMAKQDLEAGGEIESTLLGYPKRDVENPVTMAVDNGGNVLTDMGDIATAHDQGGVIWAAEGENADVQRHAERVAQKWKTIGEEINDESTESGESGIDGQGQTGDETGQADDNVQRQEGRQVEAGGAQLRPIVFHNNKRMIGEAGQTHDEVLQDKGLPTSIKTRGFITPDGTVLSRKAAVLWLKKNDPQTAANLRGVKRLHTEQYNEAAGI</sequence>
<comment type="caution">
    <text evidence="2">The sequence shown here is derived from an EMBL/GenBank/DDBJ whole genome shotgun (WGS) entry which is preliminary data.</text>
</comment>
<dbReference type="EMBL" id="VZRA01000004">
    <property type="protein sequence ID" value="KAB0668936.1"/>
    <property type="molecule type" value="Genomic_DNA"/>
</dbReference>
<feature type="compositionally biased region" description="Low complexity" evidence="1">
    <location>
        <begin position="212"/>
        <end position="221"/>
    </location>
</feature>
<proteinExistence type="predicted"/>
<feature type="region of interest" description="Disordered" evidence="1">
    <location>
        <begin position="193"/>
        <end position="235"/>
    </location>
</feature>
<evidence type="ECO:0008006" key="4">
    <source>
        <dbReference type="Google" id="ProtNLM"/>
    </source>
</evidence>
<keyword evidence="3" id="KW-1185">Reference proteome</keyword>